<dbReference type="STRING" id="1802410.A3H75_03455"/>
<dbReference type="CDD" id="cd00118">
    <property type="entry name" value="LysM"/>
    <property type="match status" value="2"/>
</dbReference>
<dbReference type="InterPro" id="IPR050570">
    <property type="entry name" value="Cell_wall_metabolism_enzyme"/>
</dbReference>
<dbReference type="SUPFAM" id="SSF51261">
    <property type="entry name" value="Duplicated hybrid motif"/>
    <property type="match status" value="1"/>
</dbReference>
<name>A0A1F7VDW0_9BACT</name>
<proteinExistence type="predicted"/>
<dbReference type="Gene3D" id="2.70.70.10">
    <property type="entry name" value="Glucose Permease (Domain IIA)"/>
    <property type="match status" value="1"/>
</dbReference>
<evidence type="ECO:0000313" key="4">
    <source>
        <dbReference type="Proteomes" id="UP000176678"/>
    </source>
</evidence>
<keyword evidence="1" id="KW-0472">Membrane</keyword>
<dbReference type="EMBL" id="MGES01000035">
    <property type="protein sequence ID" value="OGL88635.1"/>
    <property type="molecule type" value="Genomic_DNA"/>
</dbReference>
<protein>
    <recommendedName>
        <fullName evidence="2">LysM domain-containing protein</fullName>
    </recommendedName>
</protein>
<gene>
    <name evidence="3" type="ORF">A3H75_03455</name>
</gene>
<feature type="domain" description="LysM" evidence="2">
    <location>
        <begin position="242"/>
        <end position="286"/>
    </location>
</feature>
<sequence>MRRILYTTLTKLVRGFTALGRASKPLLLTLLRAIGRILHAIAQKLVFVSLKFGRFLRRYWQGYSAPFKDKIWFIITSPWTLRLVILAGIFILLAPQTHLRARDTDQNLDSLLYQLVGPGDEYFVEEGIEGPLSVGVESWSTGSVRQEVLEPGGALETLEPTDFGGLALGGTAVTKPTIIPGAQLGVERKEIIVYIVQDGDTIGGIAEGFGLNLNTVLWENNLSFRSYIRPGQSLRILPTDGISHEVKRGDTLAKIAKTYSGDAARVVEFNKLADASDIEIGQKIVIPGGKKPVPVYRAPPARSRLADIAAPLPSIFVPAGQLYVWPTTVRRISQYFGWRHTGIDIGGPIGTPLLASRAGRVVSAKCGWNGGYGCHVILDHGDGVRTMYAHASRVYVDVGETVEQGQTIAGMGSTGRSTGSHIHFEVRVNGARMNPLKFVR</sequence>
<dbReference type="InterPro" id="IPR018392">
    <property type="entry name" value="LysM"/>
</dbReference>
<dbReference type="PROSITE" id="PS51782">
    <property type="entry name" value="LYSM"/>
    <property type="match status" value="2"/>
</dbReference>
<reference evidence="3 4" key="1">
    <citation type="journal article" date="2016" name="Nat. Commun.">
        <title>Thousands of microbial genomes shed light on interconnected biogeochemical processes in an aquifer system.</title>
        <authorList>
            <person name="Anantharaman K."/>
            <person name="Brown C.T."/>
            <person name="Hug L.A."/>
            <person name="Sharon I."/>
            <person name="Castelle C.J."/>
            <person name="Probst A.J."/>
            <person name="Thomas B.C."/>
            <person name="Singh A."/>
            <person name="Wilkins M.J."/>
            <person name="Karaoz U."/>
            <person name="Brodie E.L."/>
            <person name="Williams K.H."/>
            <person name="Hubbard S.S."/>
            <person name="Banfield J.F."/>
        </authorList>
    </citation>
    <scope>NUCLEOTIDE SEQUENCE [LARGE SCALE GENOMIC DNA]</scope>
</reference>
<dbReference type="Proteomes" id="UP000176678">
    <property type="component" value="Unassembled WGS sequence"/>
</dbReference>
<comment type="caution">
    <text evidence="3">The sequence shown here is derived from an EMBL/GenBank/DDBJ whole genome shotgun (WGS) entry which is preliminary data.</text>
</comment>
<dbReference type="GO" id="GO:0004222">
    <property type="term" value="F:metalloendopeptidase activity"/>
    <property type="evidence" value="ECO:0007669"/>
    <property type="project" value="TreeGrafter"/>
</dbReference>
<keyword evidence="1" id="KW-0812">Transmembrane</keyword>
<dbReference type="PANTHER" id="PTHR21666">
    <property type="entry name" value="PEPTIDASE-RELATED"/>
    <property type="match status" value="1"/>
</dbReference>
<evidence type="ECO:0000313" key="3">
    <source>
        <dbReference type="EMBL" id="OGL88635.1"/>
    </source>
</evidence>
<organism evidence="3 4">
    <name type="scientific">Candidatus Uhrbacteria bacterium RIFCSPLOWO2_02_FULL_51_9</name>
    <dbReference type="NCBI Taxonomy" id="1802410"/>
    <lineage>
        <taxon>Bacteria</taxon>
        <taxon>Candidatus Uhriibacteriota</taxon>
    </lineage>
</organism>
<dbReference type="CDD" id="cd12797">
    <property type="entry name" value="M23_peptidase"/>
    <property type="match status" value="1"/>
</dbReference>
<dbReference type="Gene3D" id="3.10.350.10">
    <property type="entry name" value="LysM domain"/>
    <property type="match status" value="2"/>
</dbReference>
<dbReference type="AlphaFoldDB" id="A0A1F7VDW0"/>
<dbReference type="InterPro" id="IPR036779">
    <property type="entry name" value="LysM_dom_sf"/>
</dbReference>
<accession>A0A1F7VDW0</accession>
<feature type="domain" description="LysM" evidence="2">
    <location>
        <begin position="192"/>
        <end position="236"/>
    </location>
</feature>
<evidence type="ECO:0000259" key="2">
    <source>
        <dbReference type="PROSITE" id="PS51782"/>
    </source>
</evidence>
<dbReference type="InterPro" id="IPR011055">
    <property type="entry name" value="Dup_hybrid_motif"/>
</dbReference>
<keyword evidence="1" id="KW-1133">Transmembrane helix</keyword>
<dbReference type="InterPro" id="IPR016047">
    <property type="entry name" value="M23ase_b-sheet_dom"/>
</dbReference>
<dbReference type="SMART" id="SM00257">
    <property type="entry name" value="LysM"/>
    <property type="match status" value="2"/>
</dbReference>
<dbReference type="SUPFAM" id="SSF54106">
    <property type="entry name" value="LysM domain"/>
    <property type="match status" value="2"/>
</dbReference>
<dbReference type="Pfam" id="PF01551">
    <property type="entry name" value="Peptidase_M23"/>
    <property type="match status" value="1"/>
</dbReference>
<dbReference type="Pfam" id="PF01476">
    <property type="entry name" value="LysM"/>
    <property type="match status" value="2"/>
</dbReference>
<feature type="transmembrane region" description="Helical" evidence="1">
    <location>
        <begin position="71"/>
        <end position="94"/>
    </location>
</feature>
<evidence type="ECO:0000256" key="1">
    <source>
        <dbReference type="SAM" id="Phobius"/>
    </source>
</evidence>
<dbReference type="PANTHER" id="PTHR21666:SF290">
    <property type="entry name" value="PEPTIDASE M23 DOMAIN PROTEIN"/>
    <property type="match status" value="1"/>
</dbReference>